<feature type="compositionally biased region" description="Basic and acidic residues" evidence="3">
    <location>
        <begin position="315"/>
        <end position="355"/>
    </location>
</feature>
<dbReference type="SMART" id="SM00382">
    <property type="entry name" value="AAA"/>
    <property type="match status" value="1"/>
</dbReference>
<proteinExistence type="predicted"/>
<dbReference type="OrthoDB" id="10042665at2759"/>
<dbReference type="InterPro" id="IPR027417">
    <property type="entry name" value="P-loop_NTPase"/>
</dbReference>
<feature type="region of interest" description="Disordered" evidence="3">
    <location>
        <begin position="1101"/>
        <end position="1135"/>
    </location>
</feature>
<feature type="compositionally biased region" description="Basic and acidic residues" evidence="3">
    <location>
        <begin position="596"/>
        <end position="610"/>
    </location>
</feature>
<feature type="compositionally biased region" description="Acidic residues" evidence="3">
    <location>
        <begin position="1123"/>
        <end position="1133"/>
    </location>
</feature>
<feature type="region of interest" description="Disordered" evidence="3">
    <location>
        <begin position="212"/>
        <end position="235"/>
    </location>
</feature>
<dbReference type="Pfam" id="PF12796">
    <property type="entry name" value="Ank_2"/>
    <property type="match status" value="2"/>
</dbReference>
<feature type="region of interest" description="Disordered" evidence="3">
    <location>
        <begin position="1050"/>
        <end position="1085"/>
    </location>
</feature>
<gene>
    <name evidence="5" type="ORF">F53441_8046</name>
</gene>
<keyword evidence="2" id="KW-0040">ANK repeat</keyword>
<feature type="repeat" description="ANK" evidence="2">
    <location>
        <begin position="2071"/>
        <end position="2103"/>
    </location>
</feature>
<feature type="domain" description="AAA+ ATPase" evidence="4">
    <location>
        <begin position="764"/>
        <end position="891"/>
    </location>
</feature>
<feature type="compositionally biased region" description="Polar residues" evidence="3">
    <location>
        <begin position="303"/>
        <end position="312"/>
    </location>
</feature>
<reference evidence="5" key="1">
    <citation type="submission" date="2020-01" db="EMBL/GenBank/DDBJ databases">
        <title>Identification and distribution of gene clusters putatively required for synthesis of sphingolipid metabolism inhibitors in phylogenetically diverse species of the filamentous fungus Fusarium.</title>
        <authorList>
            <person name="Kim H.-S."/>
            <person name="Busman M."/>
            <person name="Brown D.W."/>
            <person name="Divon H."/>
            <person name="Uhlig S."/>
            <person name="Proctor R.H."/>
        </authorList>
    </citation>
    <scope>NUCLEOTIDE SEQUENCE</scope>
    <source>
        <strain evidence="5">NRRL 53441</strain>
    </source>
</reference>
<dbReference type="Pfam" id="PF24883">
    <property type="entry name" value="NPHP3_N"/>
    <property type="match status" value="1"/>
</dbReference>
<dbReference type="InterPro" id="IPR054289">
    <property type="entry name" value="DUF7025"/>
</dbReference>
<evidence type="ECO:0000256" key="2">
    <source>
        <dbReference type="PROSITE-ProRule" id="PRU00023"/>
    </source>
</evidence>
<keyword evidence="1" id="KW-0677">Repeat</keyword>
<name>A0A8H4KG95_9HYPO</name>
<feature type="region of interest" description="Disordered" evidence="3">
    <location>
        <begin position="1"/>
        <end position="69"/>
    </location>
</feature>
<feature type="compositionally biased region" description="Basic and acidic residues" evidence="3">
    <location>
        <begin position="84"/>
        <end position="106"/>
    </location>
</feature>
<evidence type="ECO:0000256" key="3">
    <source>
        <dbReference type="SAM" id="MobiDB-lite"/>
    </source>
</evidence>
<dbReference type="Pfam" id="PF23232">
    <property type="entry name" value="AAA_lid_13"/>
    <property type="match status" value="1"/>
</dbReference>
<evidence type="ECO:0000259" key="4">
    <source>
        <dbReference type="SMART" id="SM00382"/>
    </source>
</evidence>
<dbReference type="InterPro" id="IPR003959">
    <property type="entry name" value="ATPase_AAA_core"/>
</dbReference>
<dbReference type="Gene3D" id="3.40.50.300">
    <property type="entry name" value="P-loop containing nucleotide triphosphate hydrolases"/>
    <property type="match status" value="2"/>
</dbReference>
<dbReference type="Proteomes" id="UP000605986">
    <property type="component" value="Unassembled WGS sequence"/>
</dbReference>
<feature type="repeat" description="ANK" evidence="2">
    <location>
        <begin position="1999"/>
        <end position="2031"/>
    </location>
</feature>
<feature type="repeat" description="ANK" evidence="2">
    <location>
        <begin position="1864"/>
        <end position="1896"/>
    </location>
</feature>
<feature type="compositionally biased region" description="Basic and acidic residues" evidence="3">
    <location>
        <begin position="35"/>
        <end position="61"/>
    </location>
</feature>
<dbReference type="Pfam" id="PF00023">
    <property type="entry name" value="Ank"/>
    <property type="match status" value="1"/>
</dbReference>
<sequence>MTGVANIAKASSSNESPNAESKNGAEPSQNSDGSRPIENEKTIPKKPETLKDDAMKAHDGSSGDMQAEIECLKLQIHELRMMQQKDREKLEGASEEDTKPKTRSTSEAKPPAMPLARNIRLHPAEKVGQNLDHSMDQVEVAHPAGEAERNETQACPALTISNTGQNSQPDKSKDGLPSFWMIHRVDWTEFQTSLPVFAIDVLMGEPCTKAKQPSLGPTSAADLPKPIPRARPQGHGPLAERIRINSKPVIKILGTIFQEDLSSDLEPVLMMRPFRGLVWYKDEIRKFRDNLEKHLIEEEMNAPKTQTEQSTAADDESKKPTEAHDEKETLTEKESQKESEDTDDKPQSDQEKGNDTKPTTNKPPDDIVAPEKEVKKDNDDRRAENQGSDNNDEGSLTNSEHALKDLSCLVAFIKLDIEDKIAYLASEECTKVFWADIWYLFKPGDFVISKDEKQAYRVIKVRYPTHGTGVATGRDRFTSDNSPIAIQCVYLDCDGERIGPVTQTINIHRFEGEKSIRSLPVVPLRCTKTSDLKNTLIKRGSTFMSMCDPQRRGIPMYYSGVALETKEKFDSQVVIDFEEAFTPNEEGGRTSPSGQTHDRQTDWKPRLKDIDASSDSITPCSSDILRECCSNENVHNDVYVEYRQTDAFVQGQFREEDKTSDKVPLMTIAARPLSEVTKDENDIADEDRLIMSYRVFGFVLRSKKWAKLDLTYLRPMKEKTPFDLLVLPEGHKEMVENLVTQHFLNKASTYDDSDENNFVRGKGRGLVFLLHGAPGVGKTTTAECVAAYFQKPLFQITCGDLGSTADVVESGLQKNFDLASRWGCIALIDEADVFLEARQTGNLCHNNLVAAFLRTLEYYSGVLFLTTNRVGIFDEVFTSHIHISLYYPPLSQASTLAVFKVHLTRIQARFEKKKARGEAELELDERSVNEFILDYFTENKDARWNGRQIRNACQTALALAEFEGQKLANPDTNGGRSVMEIAAKSKKRVKVKLTKKHFEDVAKPYLELMKYVRGAHGASAAQQANNSQLCQDGYESGDAASLLASQNKEYAPEPKTNQGQRCSDKPSGRQEKQIRKKAHRPRHTDYLEAAVAEEEYADDYYGHDQDLMQNKDDGRDFKKEPSFNEEDDYDEGFEEHRFEEYRPVRSKKATKSYVDDYKGDRYQDDHIKTAKHRSSPSQPARRVQPARGSRERRDDVGSFHSSTPRIMRREGELTRLKSVFEGAQRLLEGPNGARLESSQELRTTLIQCTTQLEDLATTLRERLERRKWGKFMGKLRLRTKWPFESGDTDKIIHNLCQFRDALSACLTVDQMQVLETNERIKILSWISSIPYGKHHNAIKEARTYNTCEWILQDRRFKEWEHCNTSMLLWLQGSPGTGKTFSTSKVVDHIKNATRNSPNRENQAFFYCNRNEDERRKPIAVLRSWIRQLSTVSENTEQIPKQIRRLHHQAIHEASDLTLEICRRCLLELTDLFSGTTLILDALDECESDSRGKLIEAIEFLLTHSKNPLRIFISSRPEGDIRERFQSRPYVEIHASNNRGDIARFVKTEIASHRRWNTMSPPLQHHISRTLIGHSNGMFQWAGLQVKQLLELLTEAAIMDRLGKLPPDLKTTYDEIYNKINVRNRHEKVLADRALMIVMCSPTSLNNVELLTAIRLDSDANNLHLSEKIDENLLLDLCNNLLVLDKQEKSITQLKVFLGSPKKSSTYYQQWFAEVLYDMKKQLAFTSFSNQLMREISPSSISLFAVFRLSLSEILLDWWDRAEIPPSLTNHWGDNLLTIAALSGATTACQALLRRGFCINPEDKRQNSSLVSASPTNACVDIGEERKPRSAGTPYGHSLIAAASQGHIDVARYLLAQGADVNFSGGKLGSALAAAVRNIDIINLLLDNGADVNLRLEHGESALMAAVRNGRIDTMKLLLAKGADFQQQHPDYASPLDVAVKNGFDAIVRVLVEQGARVNLRNGAYGNAFVAAASIGGDTDTLKILIQRVAAVNMKLSTLNCGFALIPAASKGHLENMELLIKQGADVNLQSRTMGYHNNSALAAASRSGNAGAIKLLIQHGADVNLRLKYGGEGSALAVAAMFGHTPIVKFLVRKGADVNIRPYEGQCGVLRGAAQYGDIRMLRFLVKQGAGVNSPLRTMVLSEALEAAVYELHIESVKFLIKQGADSRFVGWEEEAGRRVNTAS</sequence>
<dbReference type="GO" id="GO:0005524">
    <property type="term" value="F:ATP binding"/>
    <property type="evidence" value="ECO:0007669"/>
    <property type="project" value="InterPro"/>
</dbReference>
<dbReference type="Gene3D" id="1.25.40.20">
    <property type="entry name" value="Ankyrin repeat-containing domain"/>
    <property type="match status" value="2"/>
</dbReference>
<feature type="compositionally biased region" description="Polar residues" evidence="3">
    <location>
        <begin position="385"/>
        <end position="398"/>
    </location>
</feature>
<keyword evidence="6" id="KW-1185">Reference proteome</keyword>
<dbReference type="InterPro" id="IPR056884">
    <property type="entry name" value="NPHP3-like_N"/>
</dbReference>
<feature type="compositionally biased region" description="Basic and acidic residues" evidence="3">
    <location>
        <begin position="1188"/>
        <end position="1197"/>
    </location>
</feature>
<feature type="compositionally biased region" description="Basic and acidic residues" evidence="3">
    <location>
        <begin position="1101"/>
        <end position="1122"/>
    </location>
</feature>
<dbReference type="EMBL" id="JAADJG010000329">
    <property type="protein sequence ID" value="KAF4448569.1"/>
    <property type="molecule type" value="Genomic_DNA"/>
</dbReference>
<dbReference type="SMART" id="SM00248">
    <property type="entry name" value="ANK"/>
    <property type="match status" value="12"/>
</dbReference>
<evidence type="ECO:0000313" key="6">
    <source>
        <dbReference type="Proteomes" id="UP000605986"/>
    </source>
</evidence>
<dbReference type="InterPro" id="IPR036770">
    <property type="entry name" value="Ankyrin_rpt-contain_sf"/>
</dbReference>
<dbReference type="InterPro" id="IPR056599">
    <property type="entry name" value="AAA_lid_fung"/>
</dbReference>
<dbReference type="Pfam" id="PF22942">
    <property type="entry name" value="DUF7025"/>
    <property type="match status" value="1"/>
</dbReference>
<evidence type="ECO:0000313" key="5">
    <source>
        <dbReference type="EMBL" id="KAF4448569.1"/>
    </source>
</evidence>
<dbReference type="SUPFAM" id="SSF48403">
    <property type="entry name" value="Ankyrin repeat"/>
    <property type="match status" value="1"/>
</dbReference>
<dbReference type="PANTHER" id="PTHR46411">
    <property type="entry name" value="FAMILY ATPASE, PUTATIVE-RELATED"/>
    <property type="match status" value="1"/>
</dbReference>
<protein>
    <recommendedName>
        <fullName evidence="4">AAA+ ATPase domain-containing protein</fullName>
    </recommendedName>
</protein>
<feature type="compositionally biased region" description="Basic and acidic residues" evidence="3">
    <location>
        <begin position="1156"/>
        <end position="1168"/>
    </location>
</feature>
<accession>A0A8H4KG95</accession>
<dbReference type="Pfam" id="PF00004">
    <property type="entry name" value="AAA"/>
    <property type="match status" value="1"/>
</dbReference>
<feature type="region of interest" description="Disordered" evidence="3">
    <location>
        <begin position="582"/>
        <end position="610"/>
    </location>
</feature>
<feature type="compositionally biased region" description="Low complexity" evidence="3">
    <location>
        <begin position="8"/>
        <end position="22"/>
    </location>
</feature>
<organism evidence="5 6">
    <name type="scientific">Fusarium austroafricanum</name>
    <dbReference type="NCBI Taxonomy" id="2364996"/>
    <lineage>
        <taxon>Eukaryota</taxon>
        <taxon>Fungi</taxon>
        <taxon>Dikarya</taxon>
        <taxon>Ascomycota</taxon>
        <taxon>Pezizomycotina</taxon>
        <taxon>Sordariomycetes</taxon>
        <taxon>Hypocreomycetidae</taxon>
        <taxon>Hypocreales</taxon>
        <taxon>Nectriaceae</taxon>
        <taxon>Fusarium</taxon>
        <taxon>Fusarium concolor species complex</taxon>
    </lineage>
</organism>
<feature type="repeat" description="ANK" evidence="2">
    <location>
        <begin position="1897"/>
        <end position="1929"/>
    </location>
</feature>
<dbReference type="InterPro" id="IPR003593">
    <property type="entry name" value="AAA+_ATPase"/>
</dbReference>
<feature type="repeat" description="ANK" evidence="2">
    <location>
        <begin position="2036"/>
        <end position="2068"/>
    </location>
</feature>
<dbReference type="GO" id="GO:0016887">
    <property type="term" value="F:ATP hydrolysis activity"/>
    <property type="evidence" value="ECO:0007669"/>
    <property type="project" value="InterPro"/>
</dbReference>
<dbReference type="InterPro" id="IPR002110">
    <property type="entry name" value="Ankyrin_rpt"/>
</dbReference>
<feature type="compositionally biased region" description="Basic and acidic residues" evidence="3">
    <location>
        <begin position="1062"/>
        <end position="1073"/>
    </location>
</feature>
<dbReference type="PROSITE" id="PS50297">
    <property type="entry name" value="ANK_REP_REGION"/>
    <property type="match status" value="5"/>
</dbReference>
<feature type="region of interest" description="Disordered" evidence="3">
    <location>
        <begin position="84"/>
        <end position="116"/>
    </location>
</feature>
<comment type="caution">
    <text evidence="5">The sequence shown here is derived from an EMBL/GenBank/DDBJ whole genome shotgun (WGS) entry which is preliminary data.</text>
</comment>
<dbReference type="PANTHER" id="PTHR46411:SF2">
    <property type="entry name" value="AAA+ ATPASE DOMAIN-CONTAINING PROTEIN"/>
    <property type="match status" value="1"/>
</dbReference>
<evidence type="ECO:0000256" key="1">
    <source>
        <dbReference type="ARBA" id="ARBA00022737"/>
    </source>
</evidence>
<feature type="region of interest" description="Disordered" evidence="3">
    <location>
        <begin position="297"/>
        <end position="398"/>
    </location>
</feature>
<feature type="repeat" description="ANK" evidence="2">
    <location>
        <begin position="1838"/>
        <end position="1865"/>
    </location>
</feature>
<dbReference type="SUPFAM" id="SSF52540">
    <property type="entry name" value="P-loop containing nucleoside triphosphate hydrolases"/>
    <property type="match status" value="2"/>
</dbReference>
<feature type="region of interest" description="Disordered" evidence="3">
    <location>
        <begin position="1156"/>
        <end position="1207"/>
    </location>
</feature>
<feature type="compositionally biased region" description="Basic and acidic residues" evidence="3">
    <location>
        <begin position="363"/>
        <end position="384"/>
    </location>
</feature>
<dbReference type="PROSITE" id="PS50088">
    <property type="entry name" value="ANK_REPEAT"/>
    <property type="match status" value="7"/>
</dbReference>
<feature type="repeat" description="ANK" evidence="2">
    <location>
        <begin position="1930"/>
        <end position="1962"/>
    </location>
</feature>